<feature type="region of interest" description="Disordered" evidence="1">
    <location>
        <begin position="1317"/>
        <end position="1336"/>
    </location>
</feature>
<evidence type="ECO:0000256" key="1">
    <source>
        <dbReference type="SAM" id="MobiDB-lite"/>
    </source>
</evidence>
<dbReference type="EMBL" id="CP028519">
    <property type="protein sequence ID" value="AVY95133.1"/>
    <property type="molecule type" value="Genomic_DNA"/>
</dbReference>
<gene>
    <name evidence="3" type="ORF">DAI18_14590</name>
</gene>
<dbReference type="Pfam" id="PF25783">
    <property type="entry name" value="BigA_beta"/>
    <property type="match status" value="1"/>
</dbReference>
<evidence type="ECO:0000259" key="2">
    <source>
        <dbReference type="Pfam" id="PF25783"/>
    </source>
</evidence>
<dbReference type="Proteomes" id="UP000244173">
    <property type="component" value="Chromosome"/>
</dbReference>
<accession>A0A2S0PCS8</accession>
<name>A0A2S0PCS8_9NEIS</name>
<proteinExistence type="predicted"/>
<dbReference type="KEGG" id="maer:DAI18_14590"/>
<dbReference type="SUPFAM" id="SSF103515">
    <property type="entry name" value="Autotransporter"/>
    <property type="match status" value="1"/>
</dbReference>
<reference evidence="3 4" key="1">
    <citation type="submission" date="2018-04" db="EMBL/GenBank/DDBJ databases">
        <title>Denitrifier Microvirgula.</title>
        <authorList>
            <person name="Anderson E."/>
            <person name="Jang J."/>
            <person name="Ishii S."/>
        </authorList>
    </citation>
    <scope>NUCLEOTIDE SEQUENCE [LARGE SCALE GENOMIC DNA]</scope>
    <source>
        <strain evidence="3 4">BE2.4</strain>
    </source>
</reference>
<keyword evidence="4" id="KW-1185">Reference proteome</keyword>
<dbReference type="Gene3D" id="2.40.128.130">
    <property type="entry name" value="Autotransporter beta-domain"/>
    <property type="match status" value="1"/>
</dbReference>
<evidence type="ECO:0000313" key="3">
    <source>
        <dbReference type="EMBL" id="AVY95133.1"/>
    </source>
</evidence>
<protein>
    <recommendedName>
        <fullName evidence="2">Putative surface-exposed virulence protein BigA beta-sandwich domain-containing protein</fullName>
    </recommendedName>
</protein>
<evidence type="ECO:0000313" key="4">
    <source>
        <dbReference type="Proteomes" id="UP000244173"/>
    </source>
</evidence>
<feature type="domain" description="Putative surface-exposed virulence protein BigA beta-sandwich" evidence="2">
    <location>
        <begin position="1347"/>
        <end position="1430"/>
    </location>
</feature>
<dbReference type="InterPro" id="IPR058034">
    <property type="entry name" value="BigA_beta"/>
</dbReference>
<feature type="compositionally biased region" description="Basic and acidic residues" evidence="1">
    <location>
        <begin position="1318"/>
        <end position="1333"/>
    </location>
</feature>
<organism evidence="3 4">
    <name type="scientific">Microvirgula aerodenitrificans</name>
    <dbReference type="NCBI Taxonomy" id="57480"/>
    <lineage>
        <taxon>Bacteria</taxon>
        <taxon>Pseudomonadati</taxon>
        <taxon>Pseudomonadota</taxon>
        <taxon>Betaproteobacteria</taxon>
        <taxon>Neisseriales</taxon>
        <taxon>Aquaspirillaceae</taxon>
        <taxon>Microvirgula</taxon>
    </lineage>
</organism>
<sequence length="1794" mass="192024">MHAGPESNVNLTVRGELHNLGSGILNMVGDVTPSRDSNALYGGVLRNDGVLNLTARLNVLQQSEMLNQAGGKIALQGHAAFFLSPGSTLVNDGEITASGHDQSALRSPVILSMAGGSARNGSRGGSRPVVNNGKITASGGFGVVSAEHGSVKRQFINRGTIDFTATDHMTRALNVAPYGDYNDLINDRGGVITVRGNNAVAMNSHGGYSHLINRGTINLGEPGTTDTGMVAMQLSLQGYRMEPSGEWGGVPASLSAVIVNDYGGRINIHAKDSYAFNIEEGASPHKTGYLLNRGQVDVACGDMGRCGFFKTEHTRLHDLSGRVQDSQFSYALPATLPQPQSQVQVRLPVGKARLHTNTGILRGITLEAKGNVHNTASGAVVLEGEDRSWYHAMLRNDGTLNVATRLTGSEGSDLINSKGGLMQFYGDGVMVLSPGASFRNDGTIVAHELADTNSERHLLTLHNVQQGNDRTSEIINGGKLIARDGYGVLSVRSARPELLRTFINRGRIEFTAGNGRTRALHIEQFGNHNTLVNDVGGEITVRGNHAVAMSSHAEYSRLINRGVINLGDPGTNDTGMVAMELGRWGEGAPDQRPRTALLVNDHAGVINIHAKNSSAFRIENDSRDLGYLLNFGKVRSLCGDNSCRKFHNPYSTARERTLSPEGRAFSYAVPLVVAEGSSHVHDGTSLNALLRAKGLLVNNADATLTLVGEESSRFSSGLHNRGRLEVSATALLAESNGNLVNFENGDIRFSGAGHMKMVFNSKFMNYGKITAESFNPEQGQREMVNMVTAGPSDKGERIHRNLGTLIARGGYSVLGLGAAGKNARRSFINHGTIDFTAEGGVRRALRIESYGEYNDIVNDVGGSITVRGNGAVAMSSHGENSRLVNRGTINLGEPGTQDTGMVALEIGAWAARHRPGQPDPATRTSVLLNDDSGVINIHAKNSHAFLIADDTRTRAYLLNRGRVERLCGNSSCSHFKDTHTSSLDRTAWQVQGLEYDYVPPPLQALPDPTQPPASLIVPARQNYTHTGTRSVMLAAEGDVTNSAGATLSLAGPEPSYFLSQLHNHGTLAATLPLRGIGNAALTNFEGATFNLSGKGRIELSFRSEFSNRGTVLAERPEAGAIEPVMLSLDLGVRENDPDMQLANHGKLVARDGYRVLAARGSMGRRSFLNYGSIDFTAARGTTRALQIGSFGDNNTLINAAGGEITVRGNGAVAMSSHGENTRLINRGTINLGEAGTTDTGMIAMELGQRGPSANGEPGRPARKAAIVNDHTGIINIHARNSHAFSIAGGNGDAIGFLVNRGKVHAQCGDESCGTFGDESTRAQDRTGQNEERLLGGGDALSSASLRGYVAMTRPDGRIGTLDGDALNLDEVRVDTSFTLGSAATRMDFARLARAGYIEGVDGIRSMTDAWRAVGWRDASGDVGVTMIKNDYRDLVDDASLRRVAGALQQGYDAGALFRSLELMHRKDIAQAIRQLSGAGIQQALRPVQVLERRFARLADDAAVDLGSGFGFNLLSRGQRGTQLGASSYDMVALQQRFDIAGHGQVAVRYGIARVKPDGTDDTGLSGSSQLLSVSHQQPLSASGGKDGPLLESEFRYALHQVSTRRTVRYGQDELQVPEQERVVVDARPRADQRRDHFTGQVLRVARPWVSASGWALTPLAGLKLHHSRDAALNERDGGIAALKIAARRETALEGVVGLRLDHDGRQSGRGWLAGFEVKGRPTLYRRAGTRDAQFTAAPGQRFALEEGPRGRFSYDSRLSLSHHGRGTRFTLGAYLSRDDGLPDRGVMANWLRQF</sequence>
<dbReference type="InterPro" id="IPR036709">
    <property type="entry name" value="Autotransporte_beta_dom_sf"/>
</dbReference>
<feature type="region of interest" description="Disordered" evidence="1">
    <location>
        <begin position="1557"/>
        <end position="1585"/>
    </location>
</feature>
<feature type="compositionally biased region" description="Low complexity" evidence="1">
    <location>
        <begin position="1564"/>
        <end position="1580"/>
    </location>
</feature>